<dbReference type="RefSeq" id="WP_379981096.1">
    <property type="nucleotide sequence ID" value="NZ_JBHUMO010000043.1"/>
</dbReference>
<gene>
    <name evidence="1" type="ORF">ACFSR0_06535</name>
</gene>
<keyword evidence="2" id="KW-1185">Reference proteome</keyword>
<protein>
    <submittedName>
        <fullName evidence="1">Uncharacterized protein</fullName>
    </submittedName>
</protein>
<proteinExistence type="predicted"/>
<evidence type="ECO:0000313" key="2">
    <source>
        <dbReference type="Proteomes" id="UP001597427"/>
    </source>
</evidence>
<accession>A0ABW5TIW7</accession>
<organism evidence="1 2">
    <name type="scientific">Enterococcus camelliae</name>
    <dbReference type="NCBI Taxonomy" id="453959"/>
    <lineage>
        <taxon>Bacteria</taxon>
        <taxon>Bacillati</taxon>
        <taxon>Bacillota</taxon>
        <taxon>Bacilli</taxon>
        <taxon>Lactobacillales</taxon>
        <taxon>Enterococcaceae</taxon>
        <taxon>Enterococcus</taxon>
    </lineage>
</organism>
<comment type="caution">
    <text evidence="1">The sequence shown here is derived from an EMBL/GenBank/DDBJ whole genome shotgun (WGS) entry which is preliminary data.</text>
</comment>
<dbReference type="EMBL" id="JBHUMO010000043">
    <property type="protein sequence ID" value="MFD2729076.1"/>
    <property type="molecule type" value="Genomic_DNA"/>
</dbReference>
<evidence type="ECO:0000313" key="1">
    <source>
        <dbReference type="EMBL" id="MFD2729076.1"/>
    </source>
</evidence>
<dbReference type="Proteomes" id="UP001597427">
    <property type="component" value="Unassembled WGS sequence"/>
</dbReference>
<reference evidence="2" key="1">
    <citation type="journal article" date="2019" name="Int. J. Syst. Evol. Microbiol.">
        <title>The Global Catalogue of Microorganisms (GCM) 10K type strain sequencing project: providing services to taxonomists for standard genome sequencing and annotation.</title>
        <authorList>
            <consortium name="The Broad Institute Genomics Platform"/>
            <consortium name="The Broad Institute Genome Sequencing Center for Infectious Disease"/>
            <person name="Wu L."/>
            <person name="Ma J."/>
        </authorList>
    </citation>
    <scope>NUCLEOTIDE SEQUENCE [LARGE SCALE GENOMIC DNA]</scope>
    <source>
        <strain evidence="2">TISTR 932</strain>
    </source>
</reference>
<name>A0ABW5TIW7_9ENTE</name>
<sequence>MHSIYVEIVCEEIKDKYGSESKFVKTILGIDWVKWEAWKEERGTLAPEVNQKIIHLFSDYEWMLVQKVLRQTIIYPEKRLLALAEYRKMKLVIAKEWIEHQLGLVEMVQKEQDADGKQWINLKVTLSYGEWGFDDVLTFRVPAVLQHVLTGEKQALLEWMDESIFH</sequence>